<dbReference type="Proteomes" id="UP000023776">
    <property type="component" value="Unassembled WGS sequence"/>
</dbReference>
<dbReference type="GO" id="GO:0003995">
    <property type="term" value="F:acyl-CoA dehydrogenase activity"/>
    <property type="evidence" value="ECO:0007669"/>
    <property type="project" value="InterPro"/>
</dbReference>
<dbReference type="Gene3D" id="1.10.540.10">
    <property type="entry name" value="Acyl-CoA dehydrogenase/oxidase, N-terminal domain"/>
    <property type="match status" value="1"/>
</dbReference>
<name>N8RU79_9GAMM</name>
<proteinExistence type="predicted"/>
<dbReference type="InterPro" id="IPR009100">
    <property type="entry name" value="AcylCoA_DH/oxidase_NM_dom_sf"/>
</dbReference>
<dbReference type="PROSITE" id="PS00072">
    <property type="entry name" value="ACYL_COA_DH_1"/>
    <property type="match status" value="1"/>
</dbReference>
<dbReference type="PATRIC" id="fig|981333.9.peg.124"/>
<dbReference type="HOGENOM" id="CLU_018204_7_3_6"/>
<dbReference type="Pfam" id="PF02771">
    <property type="entry name" value="Acyl-CoA_dh_N"/>
    <property type="match status" value="1"/>
</dbReference>
<dbReference type="InterPro" id="IPR013786">
    <property type="entry name" value="AcylCoA_DH/ox_N"/>
</dbReference>
<evidence type="ECO:0000259" key="1">
    <source>
        <dbReference type="Pfam" id="PF02771"/>
    </source>
</evidence>
<dbReference type="EMBL" id="APOM01000002">
    <property type="protein sequence ID" value="ENU37692.1"/>
    <property type="molecule type" value="Genomic_DNA"/>
</dbReference>
<keyword evidence="3" id="KW-1185">Reference proteome</keyword>
<dbReference type="PANTHER" id="PTHR43884">
    <property type="entry name" value="ACYL-COA DEHYDROGENASE"/>
    <property type="match status" value="1"/>
</dbReference>
<dbReference type="InterPro" id="IPR037069">
    <property type="entry name" value="AcylCoA_DH/ox_N_sf"/>
</dbReference>
<accession>N8RU79</accession>
<evidence type="ECO:0000313" key="2">
    <source>
        <dbReference type="EMBL" id="ENU37692.1"/>
    </source>
</evidence>
<dbReference type="PANTHER" id="PTHR43884:SF12">
    <property type="entry name" value="ISOVALERYL-COA DEHYDROGENASE, MITOCHONDRIAL-RELATED"/>
    <property type="match status" value="1"/>
</dbReference>
<organism evidence="2 3">
    <name type="scientific">Acinetobacter parvus DSM 16617 = CIP 108168</name>
    <dbReference type="NCBI Taxonomy" id="981333"/>
    <lineage>
        <taxon>Bacteria</taxon>
        <taxon>Pseudomonadati</taxon>
        <taxon>Pseudomonadota</taxon>
        <taxon>Gammaproteobacteria</taxon>
        <taxon>Moraxellales</taxon>
        <taxon>Moraxellaceae</taxon>
        <taxon>Acinetobacter</taxon>
    </lineage>
</organism>
<dbReference type="GO" id="GO:0050660">
    <property type="term" value="F:flavin adenine dinucleotide binding"/>
    <property type="evidence" value="ECO:0007669"/>
    <property type="project" value="InterPro"/>
</dbReference>
<reference evidence="2 3" key="1">
    <citation type="submission" date="2013-02" db="EMBL/GenBank/DDBJ databases">
        <title>The Genome Sequence of Acinetobacter parvus CIP 108168.</title>
        <authorList>
            <consortium name="The Broad Institute Genome Sequencing Platform"/>
            <consortium name="The Broad Institute Genome Sequencing Center for Infectious Disease"/>
            <person name="Cerqueira G."/>
            <person name="Feldgarden M."/>
            <person name="Courvalin P."/>
            <person name="Perichon B."/>
            <person name="Grillot-Courvalin C."/>
            <person name="Clermont D."/>
            <person name="Rocha E."/>
            <person name="Yoon E.-J."/>
            <person name="Nemec A."/>
            <person name="Walker B."/>
            <person name="Young S.K."/>
            <person name="Zeng Q."/>
            <person name="Gargeya S."/>
            <person name="Fitzgerald M."/>
            <person name="Haas B."/>
            <person name="Abouelleil A."/>
            <person name="Alvarado L."/>
            <person name="Arachchi H.M."/>
            <person name="Berlin A.M."/>
            <person name="Chapman S.B."/>
            <person name="Dewar J."/>
            <person name="Goldberg J."/>
            <person name="Griggs A."/>
            <person name="Gujja S."/>
            <person name="Hansen M."/>
            <person name="Howarth C."/>
            <person name="Imamovic A."/>
            <person name="Larimer J."/>
            <person name="McCowan C."/>
            <person name="Murphy C."/>
            <person name="Neiman D."/>
            <person name="Pearson M."/>
            <person name="Priest M."/>
            <person name="Roberts A."/>
            <person name="Saif S."/>
            <person name="Shea T."/>
            <person name="Sisk P."/>
            <person name="Sykes S."/>
            <person name="Wortman J."/>
            <person name="Nusbaum C."/>
            <person name="Birren B."/>
        </authorList>
    </citation>
    <scope>NUCLEOTIDE SEQUENCE [LARGE SCALE GENOMIC DNA]</scope>
    <source>
        <strain evidence="2 3">CIP 108168</strain>
    </source>
</reference>
<dbReference type="AlphaFoldDB" id="N8RU79"/>
<evidence type="ECO:0000313" key="3">
    <source>
        <dbReference type="Proteomes" id="UP000023776"/>
    </source>
</evidence>
<feature type="domain" description="Acyl-CoA dehydrogenase/oxidase N-terminal" evidence="1">
    <location>
        <begin position="9"/>
        <end position="122"/>
    </location>
</feature>
<dbReference type="InterPro" id="IPR006089">
    <property type="entry name" value="Acyl-CoA_DH_CS"/>
</dbReference>
<dbReference type="SUPFAM" id="SSF56645">
    <property type="entry name" value="Acyl-CoA dehydrogenase NM domain-like"/>
    <property type="match status" value="1"/>
</dbReference>
<comment type="caution">
    <text evidence="2">The sequence shown here is derived from an EMBL/GenBank/DDBJ whole genome shotgun (WGS) entry which is preliminary data.</text>
</comment>
<protein>
    <recommendedName>
        <fullName evidence="1">Acyl-CoA dehydrogenase/oxidase N-terminal domain-containing protein</fullName>
    </recommendedName>
</protein>
<sequence>MQLNPIYYNEQHQAFADNVRRFVQKEMAPFVNEWDEAETFPRELYKKAAEIGLLGLGFGEEYGGIPDADPFYSLLAGVEMAKAGSGGVHISLMVHTIGAPPIQHFGSEELKAKVLPDIISGEKISALAITEPGGGSDVAALQTVST</sequence>
<gene>
    <name evidence="2" type="ORF">F988_00126</name>
</gene>